<protein>
    <submittedName>
        <fullName evidence="2">Uncharacterized protein</fullName>
    </submittedName>
</protein>
<evidence type="ECO:0000256" key="1">
    <source>
        <dbReference type="SAM" id="MobiDB-lite"/>
    </source>
</evidence>
<dbReference type="Proteomes" id="UP000178601">
    <property type="component" value="Unassembled WGS sequence"/>
</dbReference>
<accession>A0A1F6G2I6</accession>
<proteinExistence type="predicted"/>
<feature type="region of interest" description="Disordered" evidence="1">
    <location>
        <begin position="36"/>
        <end position="60"/>
    </location>
</feature>
<sequence length="403" mass="44107">MKNQTMLQRSIITGFILLAVTLLVLLGWQGIRSVDSGDSDEGPLPDSASTTPLITMPPIPDHEVTTFVPSSREITENVSTEQTGSGATSSDSVCGGDKTADFDCYKDHYTTLIKTDGIAAAFVDLKARYQTNAYVRAQCHPLTHVIGRVGADGFENVGDAYTYGDGFCWSGYYHGVLESFVGKIGLGNLTSRLNDVCTSVKDQKSYGFDYYNCVHGLGHGIMAITNDELFTSLGYCDTLNGGWEQESCGSGAYMENVIIDGLNHFTKYLKPEDPLYPCNASPEKYKHTCYLMQTSYMLKVNGGDFEKTFEWCRGAEETHRTTCFQGLGRDASGRSSSDAARTKATCLLGQTLEEQTNCVIGAVKDFISYFHSNTQAISFCNSFEDTNIRTTCLVVGADYYALL</sequence>
<comment type="caution">
    <text evidence="2">The sequence shown here is derived from an EMBL/GenBank/DDBJ whole genome shotgun (WGS) entry which is preliminary data.</text>
</comment>
<evidence type="ECO:0000313" key="2">
    <source>
        <dbReference type="EMBL" id="OGG92284.1"/>
    </source>
</evidence>
<name>A0A1F6G2I6_9BACT</name>
<reference evidence="2 3" key="1">
    <citation type="journal article" date="2016" name="Nat. Commun.">
        <title>Thousands of microbial genomes shed light on interconnected biogeochemical processes in an aquifer system.</title>
        <authorList>
            <person name="Anantharaman K."/>
            <person name="Brown C.T."/>
            <person name="Hug L.A."/>
            <person name="Sharon I."/>
            <person name="Castelle C.J."/>
            <person name="Probst A.J."/>
            <person name="Thomas B.C."/>
            <person name="Singh A."/>
            <person name="Wilkins M.J."/>
            <person name="Karaoz U."/>
            <person name="Brodie E.L."/>
            <person name="Williams K.H."/>
            <person name="Hubbard S.S."/>
            <person name="Banfield J.F."/>
        </authorList>
    </citation>
    <scope>NUCLEOTIDE SEQUENCE [LARGE SCALE GENOMIC DNA]</scope>
</reference>
<dbReference type="AlphaFoldDB" id="A0A1F6G2I6"/>
<dbReference type="EMBL" id="MFMQ01000008">
    <property type="protein sequence ID" value="OGG92284.1"/>
    <property type="molecule type" value="Genomic_DNA"/>
</dbReference>
<gene>
    <name evidence="2" type="ORF">A3H16_00100</name>
</gene>
<organism evidence="2 3">
    <name type="scientific">Candidatus Kaiserbacteria bacterium RIFCSPLOWO2_12_FULL_53_8</name>
    <dbReference type="NCBI Taxonomy" id="1798529"/>
    <lineage>
        <taxon>Bacteria</taxon>
        <taxon>Candidatus Kaiseribacteriota</taxon>
    </lineage>
</organism>
<evidence type="ECO:0000313" key="3">
    <source>
        <dbReference type="Proteomes" id="UP000178601"/>
    </source>
</evidence>